<gene>
    <name evidence="2" type="ORF">ACFFTU_26730</name>
</gene>
<dbReference type="RefSeq" id="WP_345226698.1">
    <property type="nucleotide sequence ID" value="NZ_BAAAXE010000013.1"/>
</dbReference>
<protein>
    <submittedName>
        <fullName evidence="2">Pentapeptide repeat-containing protein</fullName>
    </submittedName>
</protein>
<comment type="caution">
    <text evidence="2">The sequence shown here is derived from an EMBL/GenBank/DDBJ whole genome shotgun (WGS) entry which is preliminary data.</text>
</comment>
<dbReference type="Proteomes" id="UP001589718">
    <property type="component" value="Unassembled WGS sequence"/>
</dbReference>
<dbReference type="EMBL" id="JBHMCR010000018">
    <property type="protein sequence ID" value="MFB9523546.1"/>
    <property type="molecule type" value="Genomic_DNA"/>
</dbReference>
<sequence>MHEANLRKADARGAVFHRTDLHMADLRGTDLSTANAAGPSPRARGCSLKSSAPPVPPGLLPVHAEMFPPPRALSTSRGHAHPRAAGHPRHAGQGHRLPPHH</sequence>
<feature type="region of interest" description="Disordered" evidence="1">
    <location>
        <begin position="31"/>
        <end position="101"/>
    </location>
</feature>
<proteinExistence type="predicted"/>
<dbReference type="InterPro" id="IPR001646">
    <property type="entry name" value="5peptide_repeat"/>
</dbReference>
<name>A0ABV5PM53_STRCM</name>
<dbReference type="SUPFAM" id="SSF141571">
    <property type="entry name" value="Pentapeptide repeat-like"/>
    <property type="match status" value="1"/>
</dbReference>
<evidence type="ECO:0000256" key="1">
    <source>
        <dbReference type="SAM" id="MobiDB-lite"/>
    </source>
</evidence>
<accession>A0ABV5PM53</accession>
<keyword evidence="3" id="KW-1185">Reference proteome</keyword>
<feature type="compositionally biased region" description="Basic residues" evidence="1">
    <location>
        <begin position="78"/>
        <end position="101"/>
    </location>
</feature>
<dbReference type="Gene3D" id="2.160.20.80">
    <property type="entry name" value="E3 ubiquitin-protein ligase SopA"/>
    <property type="match status" value="1"/>
</dbReference>
<reference evidence="2 3" key="1">
    <citation type="submission" date="2024-09" db="EMBL/GenBank/DDBJ databases">
        <authorList>
            <person name="Sun Q."/>
            <person name="Mori K."/>
        </authorList>
    </citation>
    <scope>NUCLEOTIDE SEQUENCE [LARGE SCALE GENOMIC DNA]</scope>
    <source>
        <strain evidence="2 3">JCM 4362</strain>
    </source>
</reference>
<evidence type="ECO:0000313" key="2">
    <source>
        <dbReference type="EMBL" id="MFB9523546.1"/>
    </source>
</evidence>
<evidence type="ECO:0000313" key="3">
    <source>
        <dbReference type="Proteomes" id="UP001589718"/>
    </source>
</evidence>
<organism evidence="2 3">
    <name type="scientific">Streptomyces cremeus</name>
    <dbReference type="NCBI Taxonomy" id="66881"/>
    <lineage>
        <taxon>Bacteria</taxon>
        <taxon>Bacillati</taxon>
        <taxon>Actinomycetota</taxon>
        <taxon>Actinomycetes</taxon>
        <taxon>Kitasatosporales</taxon>
        <taxon>Streptomycetaceae</taxon>
        <taxon>Streptomyces</taxon>
    </lineage>
</organism>
<dbReference type="Pfam" id="PF00805">
    <property type="entry name" value="Pentapeptide"/>
    <property type="match status" value="1"/>
</dbReference>